<dbReference type="RefSeq" id="WP_137998517.1">
    <property type="nucleotide sequence ID" value="NZ_SJDU01000187.1"/>
</dbReference>
<gene>
    <name evidence="1" type="ORF">EZH24_07595</name>
</gene>
<keyword evidence="2" id="KW-1185">Reference proteome</keyword>
<protein>
    <submittedName>
        <fullName evidence="1">Uncharacterized protein</fullName>
    </submittedName>
</protein>
<organism evidence="1 2">
    <name type="scientific">Brachyspira catarrhinii</name>
    <dbReference type="NCBI Taxonomy" id="2528966"/>
    <lineage>
        <taxon>Bacteria</taxon>
        <taxon>Pseudomonadati</taxon>
        <taxon>Spirochaetota</taxon>
        <taxon>Spirochaetia</taxon>
        <taxon>Brachyspirales</taxon>
        <taxon>Brachyspiraceae</taxon>
        <taxon>Brachyspira</taxon>
    </lineage>
</organism>
<sequence length="138" mass="17148">MRKIRENKRYKNILKNKNIIKKYKKHLDDYKIILDDFNDSIETLQEVYSIKKSKLNRLMKSDKKRFKRLERKLSNVYMICDYCYESKPFIDFIYYDVALGYINEHCIECYLEEKQEYTGFPYLSDYKKYKMLESKYEK</sequence>
<evidence type="ECO:0000313" key="2">
    <source>
        <dbReference type="Proteomes" id="UP000310168"/>
    </source>
</evidence>
<dbReference type="Proteomes" id="UP000310168">
    <property type="component" value="Unassembled WGS sequence"/>
</dbReference>
<name>A0ABY2TQ94_9SPIR</name>
<reference evidence="1 2" key="1">
    <citation type="journal article" date="2019" name="Anaerobe">
        <title>Brachyspira catarrhinii sp. nov., an anaerobic intestinal spirochaete isolated from vervet monkeys may have been misidentified as Brachyspira aalborgi in previous studies.</title>
        <authorList>
            <person name="Phillips N.D."/>
            <person name="La T."/>
            <person name="Hampson D.J."/>
        </authorList>
    </citation>
    <scope>NUCLEOTIDE SEQUENCE [LARGE SCALE GENOMIC DNA]</scope>
    <source>
        <strain evidence="1 2">Z12</strain>
    </source>
</reference>
<proteinExistence type="predicted"/>
<comment type="caution">
    <text evidence="1">The sequence shown here is derived from an EMBL/GenBank/DDBJ whole genome shotgun (WGS) entry which is preliminary data.</text>
</comment>
<evidence type="ECO:0000313" key="1">
    <source>
        <dbReference type="EMBL" id="TKZ34804.1"/>
    </source>
</evidence>
<accession>A0ABY2TQ94</accession>
<dbReference type="EMBL" id="SJDU01000187">
    <property type="protein sequence ID" value="TKZ34804.1"/>
    <property type="molecule type" value="Genomic_DNA"/>
</dbReference>